<evidence type="ECO:0000256" key="8">
    <source>
        <dbReference type="SAM" id="Phobius"/>
    </source>
</evidence>
<accession>A0A558HSD3</accession>
<dbReference type="InterPro" id="IPR011014">
    <property type="entry name" value="MscS_channel_TM-2"/>
</dbReference>
<feature type="domain" description="Mechanosensitive ion channel transmembrane helices 2/3" evidence="11">
    <location>
        <begin position="591"/>
        <end position="631"/>
    </location>
</feature>
<feature type="transmembrane region" description="Helical" evidence="8">
    <location>
        <begin position="84"/>
        <end position="103"/>
    </location>
</feature>
<evidence type="ECO:0000256" key="5">
    <source>
        <dbReference type="ARBA" id="ARBA00022989"/>
    </source>
</evidence>
<dbReference type="PANTHER" id="PTHR30460:SF0">
    <property type="entry name" value="MODERATE CONDUCTANCE MECHANOSENSITIVE CHANNEL YBIO"/>
    <property type="match status" value="1"/>
</dbReference>
<proteinExistence type="inferred from homology"/>
<feature type="region of interest" description="Disordered" evidence="7">
    <location>
        <begin position="57"/>
        <end position="78"/>
    </location>
</feature>
<dbReference type="EMBL" id="VNFH01000003">
    <property type="protein sequence ID" value="TVU72055.1"/>
    <property type="molecule type" value="Genomic_DNA"/>
</dbReference>
<feature type="transmembrane region" description="Helical" evidence="8">
    <location>
        <begin position="612"/>
        <end position="630"/>
    </location>
</feature>
<keyword evidence="14" id="KW-1185">Reference proteome</keyword>
<keyword evidence="4 8" id="KW-0812">Transmembrane</keyword>
<dbReference type="SUPFAM" id="SSF82689">
    <property type="entry name" value="Mechanosensitive channel protein MscS (YggB), C-terminal domain"/>
    <property type="match status" value="1"/>
</dbReference>
<keyword evidence="3" id="KW-1003">Cell membrane</keyword>
<keyword evidence="5 8" id="KW-1133">Transmembrane helix</keyword>
<evidence type="ECO:0000256" key="4">
    <source>
        <dbReference type="ARBA" id="ARBA00022692"/>
    </source>
</evidence>
<dbReference type="Pfam" id="PF25392">
    <property type="entry name" value="MS_channel_TM1"/>
    <property type="match status" value="1"/>
</dbReference>
<evidence type="ECO:0000256" key="3">
    <source>
        <dbReference type="ARBA" id="ARBA00022475"/>
    </source>
</evidence>
<feature type="compositionally biased region" description="Polar residues" evidence="7">
    <location>
        <begin position="870"/>
        <end position="879"/>
    </location>
</feature>
<feature type="transmembrane region" description="Helical" evidence="8">
    <location>
        <begin position="543"/>
        <end position="564"/>
    </location>
</feature>
<feature type="transmembrane region" description="Helical" evidence="8">
    <location>
        <begin position="214"/>
        <end position="234"/>
    </location>
</feature>
<feature type="transmembrane region" description="Helical" evidence="8">
    <location>
        <begin position="255"/>
        <end position="288"/>
    </location>
</feature>
<sequence>MVRAQDARDITSHLPDRSSRYCLEPACSDACVHMKYLQSLLDTPLHAHHTLIKQEKPSVAIPTPPHSPPAHVSSTPRAANPSSWLMHGLMMVIMALSLAFSGLSHAAPANNDTEAAAPSYESLANLLEDPGQREALIEGLRQLGDKTSDKAVDVAGSEVTLDEESPSISRQLAEISQDLVADLSATLDRVLGTLEGLNSEDAEKVDWSHFGEEAISLGLVVISTIALFLVMRRLAHPLFGRVSQWSLDGQHRSPLLRTLIAVIVAALVDLAVIGLAFLGGYLLAIFAYGEQGVIGQRESMFLNAYLVIELFKALMRMLFSSGYQGLRLLPMRAEVARYWNRSLALLSGFIGYGILVVVPMINNNLAPALGSFVGLLIMAAALIWAVVVIMRNRILLRDRLLNQAVETHNSIIAVCLRILASTWHLIALAYFITLFVISQTTPETALPFMMAATLKTLLAIGGGALLSRVLTQLIGKRIMVSDNLRGQLPMLEKRLNSYIPTALRIMRAIILIVVIGMVLNAWGVVALGTWLATDTGAQLLSRVFHVLFIVGFSVLLWIGIASLIEHKLNPDTGKGKPSARVETLLALFRNAIAIAMIIFTVMIVLSEIGIDIGPLLAGAGVLGLAIGFGAQKMVQDIITGVFIQLENAINTGDVVSAGGVTGTAERLTIRSVGIRDLSGTFHIVPFSSVDTVSNYMRDFAYHVGEYGISYRENVDHAIVHLRAAFDELQAGSYGPEILEPVTVAGVSALADSAVNIRVMIKTSPGNQWAIGREYNKLVKQHFDAAGIEIPFPHMTMYFGQDKEGGAPPANVRTMNSPFVIDGSAAGQPKTPEQREALQALKKSAKEEEPLTRHAAKDGEVIDDDEKRIRQTTQPDADGD</sequence>
<evidence type="ECO:0000259" key="12">
    <source>
        <dbReference type="Pfam" id="PF25392"/>
    </source>
</evidence>
<reference evidence="13 14" key="1">
    <citation type="submission" date="2019-07" db="EMBL/GenBank/DDBJ databases">
        <title>Diversity of Bacteria from Kongsfjorden, Arctic.</title>
        <authorList>
            <person name="Yu Y."/>
        </authorList>
    </citation>
    <scope>NUCLEOTIDE SEQUENCE [LARGE SCALE GENOMIC DNA]</scope>
    <source>
        <strain evidence="13 14">SM1923</strain>
    </source>
</reference>
<dbReference type="AlphaFoldDB" id="A0A558HSD3"/>
<protein>
    <submittedName>
        <fullName evidence="13">Mechanosensitive ion channel</fullName>
    </submittedName>
</protein>
<evidence type="ECO:0000259" key="11">
    <source>
        <dbReference type="Pfam" id="PF21088"/>
    </source>
</evidence>
<evidence type="ECO:0000313" key="13">
    <source>
        <dbReference type="EMBL" id="TVU72055.1"/>
    </source>
</evidence>
<name>A0A558HSD3_9GAMM</name>
<dbReference type="Pfam" id="PF21088">
    <property type="entry name" value="MS_channel_1st"/>
    <property type="match status" value="1"/>
</dbReference>
<gene>
    <name evidence="13" type="ORF">FQP86_05950</name>
</gene>
<dbReference type="InterPro" id="IPR011066">
    <property type="entry name" value="MscS_channel_C_sf"/>
</dbReference>
<dbReference type="PANTHER" id="PTHR30460">
    <property type="entry name" value="MODERATE CONDUCTANCE MECHANOSENSITIVE CHANNEL YBIO"/>
    <property type="match status" value="1"/>
</dbReference>
<dbReference type="InterPro" id="IPR049142">
    <property type="entry name" value="MS_channel_1st"/>
</dbReference>
<dbReference type="GO" id="GO:0005886">
    <property type="term" value="C:plasma membrane"/>
    <property type="evidence" value="ECO:0007669"/>
    <property type="project" value="UniProtKB-SubCell"/>
</dbReference>
<feature type="transmembrane region" description="Helical" evidence="8">
    <location>
        <begin position="584"/>
        <end position="606"/>
    </location>
</feature>
<dbReference type="SUPFAM" id="SSF50182">
    <property type="entry name" value="Sm-like ribonucleoproteins"/>
    <property type="match status" value="1"/>
</dbReference>
<feature type="transmembrane region" description="Helical" evidence="8">
    <location>
        <begin position="411"/>
        <end position="437"/>
    </location>
</feature>
<organism evidence="13 14">
    <name type="scientific">Cobetia crustatorum</name>
    <dbReference type="NCBI Taxonomy" id="553385"/>
    <lineage>
        <taxon>Bacteria</taxon>
        <taxon>Pseudomonadati</taxon>
        <taxon>Pseudomonadota</taxon>
        <taxon>Gammaproteobacteria</taxon>
        <taxon>Oceanospirillales</taxon>
        <taxon>Halomonadaceae</taxon>
        <taxon>Cobetia</taxon>
    </lineage>
</organism>
<keyword evidence="6 8" id="KW-0472">Membrane</keyword>
<dbReference type="OrthoDB" id="6500477at2"/>
<feature type="transmembrane region" description="Helical" evidence="8">
    <location>
        <begin position="368"/>
        <end position="390"/>
    </location>
</feature>
<dbReference type="GO" id="GO:0008381">
    <property type="term" value="F:mechanosensitive monoatomic ion channel activity"/>
    <property type="evidence" value="ECO:0007669"/>
    <property type="project" value="InterPro"/>
</dbReference>
<dbReference type="Pfam" id="PF21082">
    <property type="entry name" value="MS_channel_3rd"/>
    <property type="match status" value="1"/>
</dbReference>
<evidence type="ECO:0000259" key="10">
    <source>
        <dbReference type="Pfam" id="PF21082"/>
    </source>
</evidence>
<dbReference type="Proteomes" id="UP000319941">
    <property type="component" value="Unassembled WGS sequence"/>
</dbReference>
<dbReference type="Pfam" id="PF00924">
    <property type="entry name" value="MS_channel_2nd"/>
    <property type="match status" value="1"/>
</dbReference>
<comment type="caution">
    <text evidence="13">The sequence shown here is derived from an EMBL/GenBank/DDBJ whole genome shotgun (WGS) entry which is preliminary data.</text>
</comment>
<dbReference type="InterPro" id="IPR049278">
    <property type="entry name" value="MS_channel_C"/>
</dbReference>
<evidence type="ECO:0000256" key="1">
    <source>
        <dbReference type="ARBA" id="ARBA00004651"/>
    </source>
</evidence>
<feature type="compositionally biased region" description="Basic and acidic residues" evidence="7">
    <location>
        <begin position="843"/>
        <end position="868"/>
    </location>
</feature>
<dbReference type="InterPro" id="IPR057485">
    <property type="entry name" value="YbiO-like_TM1"/>
</dbReference>
<feature type="domain" description="Moderate conductance mechanosensitive channel YbiO-like transmembrane helix 1" evidence="12">
    <location>
        <begin position="452"/>
        <end position="530"/>
    </location>
</feature>
<evidence type="ECO:0000256" key="7">
    <source>
        <dbReference type="SAM" id="MobiDB-lite"/>
    </source>
</evidence>
<feature type="domain" description="Mechanosensitive ion channel MscS C-terminal" evidence="10">
    <location>
        <begin position="737"/>
        <end position="789"/>
    </location>
</feature>
<evidence type="ECO:0000256" key="2">
    <source>
        <dbReference type="ARBA" id="ARBA00008017"/>
    </source>
</evidence>
<dbReference type="InterPro" id="IPR023408">
    <property type="entry name" value="MscS_beta-dom_sf"/>
</dbReference>
<evidence type="ECO:0000259" key="9">
    <source>
        <dbReference type="Pfam" id="PF00924"/>
    </source>
</evidence>
<comment type="subcellular location">
    <subcellularLocation>
        <location evidence="1">Cell membrane</location>
        <topology evidence="1">Multi-pass membrane protein</topology>
    </subcellularLocation>
</comment>
<feature type="domain" description="Mechanosensitive ion channel MscS" evidence="9">
    <location>
        <begin position="633"/>
        <end position="696"/>
    </location>
</feature>
<dbReference type="Gene3D" id="3.30.70.100">
    <property type="match status" value="1"/>
</dbReference>
<dbReference type="SUPFAM" id="SSF82861">
    <property type="entry name" value="Mechanosensitive channel protein MscS (YggB), transmembrane region"/>
    <property type="match status" value="1"/>
</dbReference>
<dbReference type="Gene3D" id="2.30.30.60">
    <property type="match status" value="1"/>
</dbReference>
<feature type="transmembrane region" description="Helical" evidence="8">
    <location>
        <begin position="339"/>
        <end position="362"/>
    </location>
</feature>
<dbReference type="STRING" id="553385.GCA_000591415_01233"/>
<feature type="region of interest" description="Disordered" evidence="7">
    <location>
        <begin position="824"/>
        <end position="879"/>
    </location>
</feature>
<feature type="transmembrane region" description="Helical" evidence="8">
    <location>
        <begin position="508"/>
        <end position="531"/>
    </location>
</feature>
<dbReference type="InterPro" id="IPR006685">
    <property type="entry name" value="MscS_channel_2nd"/>
</dbReference>
<dbReference type="InterPro" id="IPR045276">
    <property type="entry name" value="YbiO_bact"/>
</dbReference>
<feature type="transmembrane region" description="Helical" evidence="8">
    <location>
        <begin position="449"/>
        <end position="470"/>
    </location>
</feature>
<dbReference type="Gene3D" id="1.10.287.1260">
    <property type="match status" value="1"/>
</dbReference>
<comment type="similarity">
    <text evidence="2">Belongs to the MscS (TC 1.A.23) family.</text>
</comment>
<feature type="transmembrane region" description="Helical" evidence="8">
    <location>
        <begin position="300"/>
        <end position="319"/>
    </location>
</feature>
<dbReference type="InterPro" id="IPR010920">
    <property type="entry name" value="LSM_dom_sf"/>
</dbReference>
<evidence type="ECO:0000313" key="14">
    <source>
        <dbReference type="Proteomes" id="UP000319941"/>
    </source>
</evidence>
<evidence type="ECO:0000256" key="6">
    <source>
        <dbReference type="ARBA" id="ARBA00023136"/>
    </source>
</evidence>